<reference evidence="1" key="1">
    <citation type="submission" date="2018-11" db="EMBL/GenBank/DDBJ databases">
        <authorList>
            <person name="Grassa J C."/>
        </authorList>
    </citation>
    <scope>NUCLEOTIDE SEQUENCE [LARGE SCALE GENOMIC DNA]</scope>
</reference>
<evidence type="ECO:0000313" key="1">
    <source>
        <dbReference type="EnsemblPlants" id="cds.evm.model.05.1438"/>
    </source>
</evidence>
<dbReference type="EnsemblPlants" id="evm.model.05.1438">
    <property type="protein sequence ID" value="cds.evm.model.05.1438"/>
    <property type="gene ID" value="evm.TU.05.1438"/>
</dbReference>
<organism evidence="1 2">
    <name type="scientific">Cannabis sativa</name>
    <name type="common">Hemp</name>
    <name type="synonym">Marijuana</name>
    <dbReference type="NCBI Taxonomy" id="3483"/>
    <lineage>
        <taxon>Eukaryota</taxon>
        <taxon>Viridiplantae</taxon>
        <taxon>Streptophyta</taxon>
        <taxon>Embryophyta</taxon>
        <taxon>Tracheophyta</taxon>
        <taxon>Spermatophyta</taxon>
        <taxon>Magnoliopsida</taxon>
        <taxon>eudicotyledons</taxon>
        <taxon>Gunneridae</taxon>
        <taxon>Pentapetalae</taxon>
        <taxon>rosids</taxon>
        <taxon>fabids</taxon>
        <taxon>Rosales</taxon>
        <taxon>Cannabaceae</taxon>
        <taxon>Cannabis</taxon>
    </lineage>
</organism>
<dbReference type="PANTHER" id="PTHR33116:SF84">
    <property type="entry name" value="RNA-DIRECTED DNA POLYMERASE"/>
    <property type="match status" value="1"/>
</dbReference>
<evidence type="ECO:0000313" key="2">
    <source>
        <dbReference type="Proteomes" id="UP000596661"/>
    </source>
</evidence>
<sequence>MILPKKIVNEIEVICRAFLWKGQHSMTESTLIAWEFVCQAKSEGGIGFKKVAEWNRAAMFKYVWAIANKEDNMWVRWIHSVYIQGEDYWATMSPSKGVGTGRKW</sequence>
<dbReference type="OMA" id="ESTLIAW"/>
<dbReference type="PANTHER" id="PTHR33116">
    <property type="entry name" value="REVERSE TRANSCRIPTASE ZINC-BINDING DOMAIN-CONTAINING PROTEIN-RELATED-RELATED"/>
    <property type="match status" value="1"/>
</dbReference>
<dbReference type="EMBL" id="UZAU01000541">
    <property type="status" value="NOT_ANNOTATED_CDS"/>
    <property type="molecule type" value="Genomic_DNA"/>
</dbReference>
<dbReference type="Proteomes" id="UP000596661">
    <property type="component" value="Chromosome 5"/>
</dbReference>
<dbReference type="Gramene" id="evm.model.05.1438">
    <property type="protein sequence ID" value="cds.evm.model.05.1438"/>
    <property type="gene ID" value="evm.TU.05.1438"/>
</dbReference>
<protein>
    <submittedName>
        <fullName evidence="1">Uncharacterized protein</fullName>
    </submittedName>
</protein>
<reference evidence="1" key="2">
    <citation type="submission" date="2021-03" db="UniProtKB">
        <authorList>
            <consortium name="EnsemblPlants"/>
        </authorList>
    </citation>
    <scope>IDENTIFICATION</scope>
</reference>
<accession>A0A803PLA9</accession>
<name>A0A803PLA9_CANSA</name>
<proteinExistence type="predicted"/>
<keyword evidence="2" id="KW-1185">Reference proteome</keyword>
<dbReference type="AlphaFoldDB" id="A0A803PLA9"/>